<name>A0A2P2Q1W7_RHIMU</name>
<accession>A0A2P2Q1W7</accession>
<evidence type="ECO:0000313" key="1">
    <source>
        <dbReference type="EMBL" id="MBX60994.1"/>
    </source>
</evidence>
<organism evidence="1">
    <name type="scientific">Rhizophora mucronata</name>
    <name type="common">Asiatic mangrove</name>
    <dbReference type="NCBI Taxonomy" id="61149"/>
    <lineage>
        <taxon>Eukaryota</taxon>
        <taxon>Viridiplantae</taxon>
        <taxon>Streptophyta</taxon>
        <taxon>Embryophyta</taxon>
        <taxon>Tracheophyta</taxon>
        <taxon>Spermatophyta</taxon>
        <taxon>Magnoliopsida</taxon>
        <taxon>eudicotyledons</taxon>
        <taxon>Gunneridae</taxon>
        <taxon>Pentapetalae</taxon>
        <taxon>rosids</taxon>
        <taxon>fabids</taxon>
        <taxon>Malpighiales</taxon>
        <taxon>Rhizophoraceae</taxon>
        <taxon>Rhizophora</taxon>
    </lineage>
</organism>
<sequence length="28" mass="3553">MEICHCNIHERNRWADHYRRSLWVWGPS</sequence>
<dbReference type="EMBL" id="GGEC01080510">
    <property type="protein sequence ID" value="MBX60994.1"/>
    <property type="molecule type" value="Transcribed_RNA"/>
</dbReference>
<reference evidence="1" key="1">
    <citation type="submission" date="2018-02" db="EMBL/GenBank/DDBJ databases">
        <title>Rhizophora mucronata_Transcriptome.</title>
        <authorList>
            <person name="Meera S.P."/>
            <person name="Sreeshan A."/>
            <person name="Augustine A."/>
        </authorList>
    </citation>
    <scope>NUCLEOTIDE SEQUENCE</scope>
    <source>
        <tissue evidence="1">Leaf</tissue>
    </source>
</reference>
<dbReference type="AlphaFoldDB" id="A0A2P2Q1W7"/>
<proteinExistence type="predicted"/>
<protein>
    <submittedName>
        <fullName evidence="1">Uncharacterized protein</fullName>
    </submittedName>
</protein>